<dbReference type="Pfam" id="PF02674">
    <property type="entry name" value="Colicin_V"/>
    <property type="match status" value="1"/>
</dbReference>
<keyword evidence="7" id="KW-1185">Reference proteome</keyword>
<dbReference type="Proteomes" id="UP001225646">
    <property type="component" value="Unassembled WGS sequence"/>
</dbReference>
<evidence type="ECO:0000313" key="6">
    <source>
        <dbReference type="EMBL" id="MDQ0161124.1"/>
    </source>
</evidence>
<dbReference type="EMBL" id="JAUSTR010000001">
    <property type="protein sequence ID" value="MDQ0161124.1"/>
    <property type="molecule type" value="Genomic_DNA"/>
</dbReference>
<gene>
    <name evidence="6" type="ORF">J2S06_000194</name>
</gene>
<organism evidence="6 7">
    <name type="scientific">Aeribacillus alveayuensis</name>
    <dbReference type="NCBI Taxonomy" id="279215"/>
    <lineage>
        <taxon>Bacteria</taxon>
        <taxon>Bacillati</taxon>
        <taxon>Bacillota</taxon>
        <taxon>Bacilli</taxon>
        <taxon>Bacillales</taxon>
        <taxon>Bacillaceae</taxon>
        <taxon>Aeribacillus</taxon>
    </lineage>
</organism>
<feature type="transmembrane region" description="Helical" evidence="5">
    <location>
        <begin position="117"/>
        <end position="141"/>
    </location>
</feature>
<evidence type="ECO:0000256" key="3">
    <source>
        <dbReference type="ARBA" id="ARBA00022989"/>
    </source>
</evidence>
<dbReference type="RefSeq" id="WP_044893451.1">
    <property type="nucleotide sequence ID" value="NZ_JAUSTR010000001.1"/>
</dbReference>
<sequence>MLDLILLFFLLGGILIGVKRGFILQIIYFAGFIIAYIVAVMYYDDLAQNLKLWIPYPQVGEESPVFALVNGEHLENSYYRAVSFFLLFVGTKIALHIIGSMLDFVAMLPILKQINRILGAIFGFVETYLLLFLALFIAALLPIESIQHLLSNSILANLIVNHTPYFSDKIHELWITYIGNAKML</sequence>
<dbReference type="PANTHER" id="PTHR37306">
    <property type="entry name" value="COLICIN V PRODUCTION PROTEIN"/>
    <property type="match status" value="1"/>
</dbReference>
<dbReference type="InterPro" id="IPR003825">
    <property type="entry name" value="Colicin-V_CvpA"/>
</dbReference>
<name>A0ABT9VJI2_9BACI</name>
<comment type="caution">
    <text evidence="6">The sequence shown here is derived from an EMBL/GenBank/DDBJ whole genome shotgun (WGS) entry which is preliminary data.</text>
</comment>
<evidence type="ECO:0000256" key="5">
    <source>
        <dbReference type="SAM" id="Phobius"/>
    </source>
</evidence>
<comment type="subcellular location">
    <subcellularLocation>
        <location evidence="1">Membrane</location>
        <topology evidence="1">Multi-pass membrane protein</topology>
    </subcellularLocation>
</comment>
<dbReference type="PANTHER" id="PTHR37306:SF1">
    <property type="entry name" value="COLICIN V PRODUCTION PROTEIN"/>
    <property type="match status" value="1"/>
</dbReference>
<keyword evidence="3 5" id="KW-1133">Transmembrane helix</keyword>
<evidence type="ECO:0000256" key="1">
    <source>
        <dbReference type="ARBA" id="ARBA00004141"/>
    </source>
</evidence>
<keyword evidence="4 5" id="KW-0472">Membrane</keyword>
<proteinExistence type="predicted"/>
<evidence type="ECO:0000313" key="7">
    <source>
        <dbReference type="Proteomes" id="UP001225646"/>
    </source>
</evidence>
<protein>
    <submittedName>
        <fullName evidence="6">Membrane protein required for colicin V production</fullName>
    </submittedName>
</protein>
<feature type="transmembrane region" description="Helical" evidence="5">
    <location>
        <begin position="26"/>
        <end position="43"/>
    </location>
</feature>
<evidence type="ECO:0000256" key="2">
    <source>
        <dbReference type="ARBA" id="ARBA00022692"/>
    </source>
</evidence>
<feature type="transmembrane region" description="Helical" evidence="5">
    <location>
        <begin position="84"/>
        <end position="111"/>
    </location>
</feature>
<reference evidence="6 7" key="1">
    <citation type="submission" date="2023-07" db="EMBL/GenBank/DDBJ databases">
        <title>Genomic Encyclopedia of Type Strains, Phase IV (KMG-IV): sequencing the most valuable type-strain genomes for metagenomic binning, comparative biology and taxonomic classification.</title>
        <authorList>
            <person name="Goeker M."/>
        </authorList>
    </citation>
    <scope>NUCLEOTIDE SEQUENCE [LARGE SCALE GENOMIC DNA]</scope>
    <source>
        <strain evidence="6 7">DSM 19092</strain>
    </source>
</reference>
<evidence type="ECO:0000256" key="4">
    <source>
        <dbReference type="ARBA" id="ARBA00023136"/>
    </source>
</evidence>
<accession>A0ABT9VJI2</accession>
<keyword evidence="2 5" id="KW-0812">Transmembrane</keyword>